<evidence type="ECO:0000313" key="1">
    <source>
        <dbReference type="EMBL" id="KRQ00615.1"/>
    </source>
</evidence>
<dbReference type="Gene3D" id="3.40.50.1110">
    <property type="entry name" value="SGNH hydrolase"/>
    <property type="match status" value="1"/>
</dbReference>
<dbReference type="STRING" id="989370.AOQ71_36830"/>
<keyword evidence="2" id="KW-1185">Reference proteome</keyword>
<dbReference type="InterPro" id="IPR036514">
    <property type="entry name" value="SGNH_hydro_sf"/>
</dbReference>
<dbReference type="Pfam" id="PF25182">
    <property type="entry name" value="NonGDSL"/>
    <property type="match status" value="1"/>
</dbReference>
<comment type="caution">
    <text evidence="1">The sequence shown here is derived from an EMBL/GenBank/DDBJ whole genome shotgun (WGS) entry which is preliminary data.</text>
</comment>
<dbReference type="OrthoDB" id="7203637at2"/>
<evidence type="ECO:0000313" key="2">
    <source>
        <dbReference type="Proteomes" id="UP000051936"/>
    </source>
</evidence>
<dbReference type="GO" id="GO:0004622">
    <property type="term" value="F:phosphatidylcholine lysophospholipase activity"/>
    <property type="evidence" value="ECO:0007669"/>
    <property type="project" value="TreeGrafter"/>
</dbReference>
<dbReference type="InterPro" id="IPR057572">
    <property type="entry name" value="NonGDSL"/>
</dbReference>
<sequence length="239" mass="27198">MPEPFPSIEFPSAIVDLKYPLMRLRQAFDGKGVVRIVAMGSSSTAGRADVVPYPYRLEMYLRQYFKDVLHRTDIRIDVLNRGIGGQEATEELGRFEADIFPDDPALVIWQVGTNAVFHNDQYDVDVVAGNIRKGLAQLRARGFEVVVMDPQYTTKMLWDDRAELSDRMVRLIRDAANDAGVNLFQRWALMRHWHVQNKVSFEQLVDVTDPDQLHQSDWSTMQVSLAFKDVIIKAAGVTA</sequence>
<name>A0A0R3CSB1_9BRAD</name>
<gene>
    <name evidence="1" type="ORF">AOQ71_36830</name>
</gene>
<dbReference type="AlphaFoldDB" id="A0A0R3CSB1"/>
<dbReference type="PANTHER" id="PTHR30383">
    <property type="entry name" value="THIOESTERASE 1/PROTEASE 1/LYSOPHOSPHOLIPASE L1"/>
    <property type="match status" value="1"/>
</dbReference>
<proteinExistence type="predicted"/>
<dbReference type="CDD" id="cd00229">
    <property type="entry name" value="SGNH_hydrolase"/>
    <property type="match status" value="1"/>
</dbReference>
<dbReference type="EMBL" id="LJYG01000112">
    <property type="protein sequence ID" value="KRQ00615.1"/>
    <property type="molecule type" value="Genomic_DNA"/>
</dbReference>
<dbReference type="SUPFAM" id="SSF52266">
    <property type="entry name" value="SGNH hydrolase"/>
    <property type="match status" value="1"/>
</dbReference>
<dbReference type="InterPro" id="IPR051532">
    <property type="entry name" value="Ester_Hydrolysis_Enzymes"/>
</dbReference>
<reference evidence="1 2" key="1">
    <citation type="submission" date="2015-09" db="EMBL/GenBank/DDBJ databases">
        <title>Draft Genome Sequence of Bradyrhizobium manausense Strain BR 3351T, a Novel Symbiotic Nitrogen-Fixing Alphaproteobacterium Isolated from Brazilian Amazon Rain Forest.</title>
        <authorList>
            <person name="De Araujo J.L."/>
            <person name="Zilli J.E."/>
        </authorList>
    </citation>
    <scope>NUCLEOTIDE SEQUENCE [LARGE SCALE GENOMIC DNA]</scope>
    <source>
        <strain evidence="1 2">BR3351</strain>
    </source>
</reference>
<protein>
    <submittedName>
        <fullName evidence="1">GDSL family lipase</fullName>
    </submittedName>
</protein>
<accession>A0A0R3CSB1</accession>
<organism evidence="1 2">
    <name type="scientific">Bradyrhizobium manausense</name>
    <dbReference type="NCBI Taxonomy" id="989370"/>
    <lineage>
        <taxon>Bacteria</taxon>
        <taxon>Pseudomonadati</taxon>
        <taxon>Pseudomonadota</taxon>
        <taxon>Alphaproteobacteria</taxon>
        <taxon>Hyphomicrobiales</taxon>
        <taxon>Nitrobacteraceae</taxon>
        <taxon>Bradyrhizobium</taxon>
    </lineage>
</organism>
<dbReference type="RefSeq" id="WP_057757750.1">
    <property type="nucleotide sequence ID" value="NZ_LJYG01000112.1"/>
</dbReference>
<dbReference type="Proteomes" id="UP000051936">
    <property type="component" value="Unassembled WGS sequence"/>
</dbReference>
<dbReference type="PANTHER" id="PTHR30383:SF5">
    <property type="entry name" value="SGNH HYDROLASE-TYPE ESTERASE DOMAIN-CONTAINING PROTEIN"/>
    <property type="match status" value="1"/>
</dbReference>